<name>B6HS22_PENRW</name>
<organism evidence="2 3">
    <name type="scientific">Penicillium rubens (strain ATCC 28089 / DSM 1075 / NRRL 1951 / Wisconsin 54-1255)</name>
    <name type="common">Penicillium chrysogenum</name>
    <dbReference type="NCBI Taxonomy" id="500485"/>
    <lineage>
        <taxon>Eukaryota</taxon>
        <taxon>Fungi</taxon>
        <taxon>Dikarya</taxon>
        <taxon>Ascomycota</taxon>
        <taxon>Pezizomycotina</taxon>
        <taxon>Eurotiomycetes</taxon>
        <taxon>Eurotiomycetidae</taxon>
        <taxon>Eurotiales</taxon>
        <taxon>Aspergillaceae</taxon>
        <taxon>Penicillium</taxon>
        <taxon>Penicillium chrysogenum species complex</taxon>
    </lineage>
</organism>
<evidence type="ECO:0000313" key="2">
    <source>
        <dbReference type="EMBL" id="CAP99394.1"/>
    </source>
</evidence>
<evidence type="ECO:0000256" key="1">
    <source>
        <dbReference type="SAM" id="SignalP"/>
    </source>
</evidence>
<feature type="signal peptide" evidence="1">
    <location>
        <begin position="1"/>
        <end position="16"/>
    </location>
</feature>
<feature type="chain" id="PRO_5002843741" evidence="1">
    <location>
        <begin position="17"/>
        <end position="132"/>
    </location>
</feature>
<keyword evidence="3" id="KW-1185">Reference proteome</keyword>
<gene>
    <name evidence="2" type="ORF">Pc22g21060</name>
    <name evidence="2" type="ORF">PCH_Pc22g21060</name>
</gene>
<proteinExistence type="predicted"/>
<dbReference type="VEuPathDB" id="FungiDB:PCH_Pc22g21060"/>
<evidence type="ECO:0000313" key="3">
    <source>
        <dbReference type="Proteomes" id="UP000000724"/>
    </source>
</evidence>
<reference evidence="2 3" key="1">
    <citation type="journal article" date="2008" name="Nat. Biotechnol.">
        <title>Genome sequencing and analysis of the filamentous fungus Penicillium chrysogenum.</title>
        <authorList>
            <person name="van den Berg M.A."/>
            <person name="Albang R."/>
            <person name="Albermann K."/>
            <person name="Badger J.H."/>
            <person name="Daran J.-M."/>
            <person name="Driessen A.J.M."/>
            <person name="Garcia-Estrada C."/>
            <person name="Fedorova N.D."/>
            <person name="Harris D.M."/>
            <person name="Heijne W.H.M."/>
            <person name="Joardar V.S."/>
            <person name="Kiel J.A.K.W."/>
            <person name="Kovalchuk A."/>
            <person name="Martin J.F."/>
            <person name="Nierman W.C."/>
            <person name="Nijland J.G."/>
            <person name="Pronk J.T."/>
            <person name="Roubos J.A."/>
            <person name="van der Klei I.J."/>
            <person name="van Peij N.N.M.E."/>
            <person name="Veenhuis M."/>
            <person name="von Doehren H."/>
            <person name="Wagner C."/>
            <person name="Wortman J.R."/>
            <person name="Bovenberg R.A.L."/>
        </authorList>
    </citation>
    <scope>NUCLEOTIDE SEQUENCE [LARGE SCALE GENOMIC DNA]</scope>
    <source>
        <strain evidence="3">ATCC 28089 / DSM 1075 / NRRL 1951 / Wisconsin 54-1255</strain>
    </source>
</reference>
<protein>
    <submittedName>
        <fullName evidence="2">Uncharacterized protein</fullName>
    </submittedName>
</protein>
<sequence length="132" mass="15368">MSFGIVGVNLFLFVQSILDFGYCRTLDYYFSLITRYLVLRTFADNKITKNHPLAFSSPAVEEQVPRLRGEIRPPENANHELNRECQFSELRALHLENFLPSFSRVLPIRLTFIQGVYNIQHTTYNTYGIYGL</sequence>
<dbReference type="Proteomes" id="UP000000724">
    <property type="component" value="Contig Pc00c22"/>
</dbReference>
<dbReference type="AlphaFoldDB" id="B6HS22"/>
<dbReference type="EMBL" id="AM920437">
    <property type="protein sequence ID" value="CAP99394.1"/>
    <property type="molecule type" value="Genomic_DNA"/>
</dbReference>
<keyword evidence="1" id="KW-0732">Signal</keyword>
<dbReference type="HOGENOM" id="CLU_1917751_0_0_1"/>
<accession>B6HS22</accession>